<comment type="caution">
    <text evidence="1">The sequence shown here is derived from an EMBL/GenBank/DDBJ whole genome shotgun (WGS) entry which is preliminary data.</text>
</comment>
<gene>
    <name evidence="1" type="ORF">PXEA_LOCUS9966</name>
</gene>
<keyword evidence="2" id="KW-1185">Reference proteome</keyword>
<organism evidence="1 2">
    <name type="scientific">Protopolystoma xenopodis</name>
    <dbReference type="NCBI Taxonomy" id="117903"/>
    <lineage>
        <taxon>Eukaryota</taxon>
        <taxon>Metazoa</taxon>
        <taxon>Spiralia</taxon>
        <taxon>Lophotrochozoa</taxon>
        <taxon>Platyhelminthes</taxon>
        <taxon>Monogenea</taxon>
        <taxon>Polyopisthocotylea</taxon>
        <taxon>Polystomatidea</taxon>
        <taxon>Polystomatidae</taxon>
        <taxon>Protopolystoma</taxon>
    </lineage>
</organism>
<name>A0A448WP85_9PLAT</name>
<evidence type="ECO:0000313" key="2">
    <source>
        <dbReference type="Proteomes" id="UP000784294"/>
    </source>
</evidence>
<evidence type="ECO:0000313" key="1">
    <source>
        <dbReference type="EMBL" id="VEL16526.1"/>
    </source>
</evidence>
<reference evidence="1" key="1">
    <citation type="submission" date="2018-11" db="EMBL/GenBank/DDBJ databases">
        <authorList>
            <consortium name="Pathogen Informatics"/>
        </authorList>
    </citation>
    <scope>NUCLEOTIDE SEQUENCE</scope>
</reference>
<dbReference type="EMBL" id="CAAALY010028781">
    <property type="protein sequence ID" value="VEL16526.1"/>
    <property type="molecule type" value="Genomic_DNA"/>
</dbReference>
<protein>
    <submittedName>
        <fullName evidence="1">Uncharacterized protein</fullName>
    </submittedName>
</protein>
<accession>A0A448WP85</accession>
<proteinExistence type="predicted"/>
<dbReference type="AlphaFoldDB" id="A0A448WP85"/>
<dbReference type="Proteomes" id="UP000784294">
    <property type="component" value="Unassembled WGS sequence"/>
</dbReference>
<sequence>MKTPISTCLDSKVAIGASPHYNEIPEQASFPARRPVDTWIYVQLEQFMQALQLRKQWAQVLSRLQLGCIMAHYQLWTMPREQSPVEVTRLLWYTLPLPHPHLKWPYFCSSLLKCAGQPHFPWVAKSGKFAEAFWLSHRDRPVGVSKAQAIRGLTDPRILRTAELRSIRVCVNACHEAL</sequence>